<evidence type="ECO:0000256" key="8">
    <source>
        <dbReference type="ARBA" id="ARBA00022741"/>
    </source>
</evidence>
<dbReference type="Proteomes" id="UP001305702">
    <property type="component" value="Chromosome"/>
</dbReference>
<evidence type="ECO:0000256" key="4">
    <source>
        <dbReference type="ARBA" id="ARBA00013263"/>
    </source>
</evidence>
<dbReference type="PROSITE" id="PS50979">
    <property type="entry name" value="BC"/>
    <property type="match status" value="1"/>
</dbReference>
<dbReference type="PANTHER" id="PTHR48095">
    <property type="entry name" value="PYRUVATE CARBOXYLASE SUBUNIT A"/>
    <property type="match status" value="1"/>
</dbReference>
<dbReference type="EC" id="6.3.4.14" evidence="4 16"/>
<feature type="domain" description="Biotin carboxylation" evidence="18">
    <location>
        <begin position="2"/>
        <end position="447"/>
    </location>
</feature>
<keyword evidence="5 16" id="KW-0444">Lipid biosynthesis</keyword>
<comment type="function">
    <text evidence="1 16">This protein is a component of the acetyl coenzyme A carboxylase complex; first, biotin carboxylase catalyzes the carboxylation of the carrier protein and then the transcarboxylase transfers the carboxyl group to form malonyl-CoA.</text>
</comment>
<proteinExistence type="predicted"/>
<evidence type="ECO:0000313" key="19">
    <source>
        <dbReference type="EMBL" id="WNQ09396.1"/>
    </source>
</evidence>
<dbReference type="Pfam" id="PF02785">
    <property type="entry name" value="Biotin_carb_C"/>
    <property type="match status" value="1"/>
</dbReference>
<evidence type="ECO:0000256" key="1">
    <source>
        <dbReference type="ARBA" id="ARBA00003761"/>
    </source>
</evidence>
<dbReference type="FunFam" id="3.30.470.20:FF:000028">
    <property type="entry name" value="Methylcrotonoyl-CoA carboxylase subunit alpha, mitochondrial"/>
    <property type="match status" value="1"/>
</dbReference>
<dbReference type="AlphaFoldDB" id="A0AA96L9B1"/>
<dbReference type="InterPro" id="IPR004549">
    <property type="entry name" value="Acetyl_CoA_COase_biotin_COase"/>
</dbReference>
<dbReference type="SMART" id="SM01209">
    <property type="entry name" value="GARS_A"/>
    <property type="match status" value="1"/>
</dbReference>
<dbReference type="InterPro" id="IPR005479">
    <property type="entry name" value="CPAse_ATP-bd"/>
</dbReference>
<keyword evidence="9 16" id="KW-0276">Fatty acid metabolism</keyword>
<dbReference type="SUPFAM" id="SSF52440">
    <property type="entry name" value="PreATP-grasp domain"/>
    <property type="match status" value="1"/>
</dbReference>
<dbReference type="FunFam" id="3.30.1490.20:FF:000018">
    <property type="entry name" value="Biotin carboxylase"/>
    <property type="match status" value="1"/>
</dbReference>
<evidence type="ECO:0000256" key="5">
    <source>
        <dbReference type="ARBA" id="ARBA00022516"/>
    </source>
</evidence>
<dbReference type="Gene3D" id="3.30.470.20">
    <property type="entry name" value="ATP-grasp fold, B domain"/>
    <property type="match status" value="1"/>
</dbReference>
<sequence>MAFHKILIANRGEIAVRIIRACREMGIFTVAVYSEADRDSLHVRLADEAYCIGPTLSKDSYLNLTNIMSVATLTETDAIHPGYGFLAENADFAEICERCNITFIGPSPDAINRMGDKSVAKQTMKDAQVPVIPGSEGLVEDLDDAVRIGREIGYPVIIKATAGGGGKGIRIAENEEALIQQITQAQQEAEKAFGNAGVYLEKYLTGMKHVEIQIIADKHGHVVHLGERDCSVQRRRQKLVEEAPCPVLTPEIRARMGEAAVRAAKAVNYSGAGTLEFLLGPDGNFYFMEMNTRIQVEHPVTEMITNVDLIKEMIRVAEGEPLSFRQEDVQINGWSIECRINAEDPSRNFMPSAGHIQFYLPPGGLGVRVDSAAYPGYTISPHYDSMIAKLIVWGKTREEAVDRMKRALSEFAIEGIQTTIPFHLKLLEHQLFLKGDFDIKFLEEHDVNDPHS</sequence>
<evidence type="ECO:0000259" key="17">
    <source>
        <dbReference type="PROSITE" id="PS50975"/>
    </source>
</evidence>
<comment type="subunit">
    <text evidence="3 16">Acetyl-CoA carboxylase is a heterohexamer of biotin carboxyl carrier protein, biotin carboxylase and the two subunits of carboxyl transferase in a 2:2 complex.</text>
</comment>
<protein>
    <recommendedName>
        <fullName evidence="4 16">Biotin carboxylase</fullName>
        <ecNumber evidence="4 16">6.3.4.14</ecNumber>
    </recommendedName>
    <alternativeName>
        <fullName evidence="16">Acetyl-coenzyme A carboxylase biotin carboxylase subunit A</fullName>
    </alternativeName>
</protein>
<keyword evidence="12 16" id="KW-0275">Fatty acid biosynthesis</keyword>
<dbReference type="InterPro" id="IPR016185">
    <property type="entry name" value="PreATP-grasp_dom_sf"/>
</dbReference>
<dbReference type="PANTHER" id="PTHR48095:SF2">
    <property type="entry name" value="BIOTIN CARBOXYLASE, CHLOROPLASTIC"/>
    <property type="match status" value="1"/>
</dbReference>
<dbReference type="InterPro" id="IPR005481">
    <property type="entry name" value="BC-like_N"/>
</dbReference>
<keyword evidence="6 16" id="KW-0436">Ligase</keyword>
<dbReference type="SUPFAM" id="SSF56059">
    <property type="entry name" value="Glutathione synthetase ATP-binding domain-like"/>
    <property type="match status" value="1"/>
</dbReference>
<dbReference type="InterPro" id="IPR011761">
    <property type="entry name" value="ATP-grasp"/>
</dbReference>
<evidence type="ECO:0000256" key="9">
    <source>
        <dbReference type="ARBA" id="ARBA00022832"/>
    </source>
</evidence>
<dbReference type="GO" id="GO:0005524">
    <property type="term" value="F:ATP binding"/>
    <property type="evidence" value="ECO:0007669"/>
    <property type="project" value="UniProtKB-UniRule"/>
</dbReference>
<dbReference type="InterPro" id="IPR051602">
    <property type="entry name" value="ACC_Biotin_Carboxylase"/>
</dbReference>
<evidence type="ECO:0000256" key="10">
    <source>
        <dbReference type="ARBA" id="ARBA00022840"/>
    </source>
</evidence>
<dbReference type="EMBL" id="CP130318">
    <property type="protein sequence ID" value="WNQ09396.1"/>
    <property type="molecule type" value="Genomic_DNA"/>
</dbReference>
<gene>
    <name evidence="19" type="primary">accC</name>
    <name evidence="19" type="ORF">MJA45_17370</name>
</gene>
<evidence type="ECO:0000256" key="12">
    <source>
        <dbReference type="ARBA" id="ARBA00023160"/>
    </source>
</evidence>
<dbReference type="FunFam" id="3.40.50.20:FF:000010">
    <property type="entry name" value="Propionyl-CoA carboxylase subunit alpha"/>
    <property type="match status" value="1"/>
</dbReference>
<dbReference type="GO" id="GO:0046872">
    <property type="term" value="F:metal ion binding"/>
    <property type="evidence" value="ECO:0007669"/>
    <property type="project" value="UniProtKB-KW"/>
</dbReference>
<evidence type="ECO:0000256" key="16">
    <source>
        <dbReference type="RuleBase" id="RU365063"/>
    </source>
</evidence>
<evidence type="ECO:0000256" key="3">
    <source>
        <dbReference type="ARBA" id="ARBA00011750"/>
    </source>
</evidence>
<reference evidence="19 20" key="1">
    <citation type="submission" date="2022-02" db="EMBL/GenBank/DDBJ databases">
        <title>Paenibacillus sp. MBLB1776 Whole Genome Shotgun Sequencing.</title>
        <authorList>
            <person name="Hwang C.Y."/>
            <person name="Cho E.-S."/>
            <person name="Seo M.-J."/>
        </authorList>
    </citation>
    <scope>NUCLEOTIDE SEQUENCE [LARGE SCALE GENOMIC DNA]</scope>
    <source>
        <strain evidence="19 20">MBLB1776</strain>
    </source>
</reference>
<keyword evidence="20" id="KW-1185">Reference proteome</keyword>
<evidence type="ECO:0000256" key="14">
    <source>
        <dbReference type="ARBA" id="ARBA00048600"/>
    </source>
</evidence>
<name>A0AA96L9B1_9BACL</name>
<dbReference type="SUPFAM" id="SSF51246">
    <property type="entry name" value="Rudiment single hybrid motif"/>
    <property type="match status" value="1"/>
</dbReference>
<evidence type="ECO:0000256" key="2">
    <source>
        <dbReference type="ARBA" id="ARBA00004956"/>
    </source>
</evidence>
<dbReference type="PROSITE" id="PS00866">
    <property type="entry name" value="CPSASE_1"/>
    <property type="match status" value="1"/>
</dbReference>
<accession>A0AA96L9B1</accession>
<dbReference type="KEGG" id="paun:MJA45_17370"/>
<dbReference type="NCBIfam" id="TIGR00514">
    <property type="entry name" value="accC"/>
    <property type="match status" value="1"/>
</dbReference>
<evidence type="ECO:0000256" key="11">
    <source>
        <dbReference type="ARBA" id="ARBA00022842"/>
    </source>
</evidence>
<evidence type="ECO:0000256" key="6">
    <source>
        <dbReference type="ARBA" id="ARBA00022598"/>
    </source>
</evidence>
<dbReference type="RefSeq" id="WP_315603168.1">
    <property type="nucleotide sequence ID" value="NZ_CP130318.1"/>
</dbReference>
<comment type="pathway">
    <text evidence="2 16">Lipid metabolism; malonyl-CoA biosynthesis; malonyl-CoA from acetyl-CoA: step 1/1.</text>
</comment>
<dbReference type="Pfam" id="PF00289">
    <property type="entry name" value="Biotin_carb_N"/>
    <property type="match status" value="1"/>
</dbReference>
<dbReference type="NCBIfam" id="NF006367">
    <property type="entry name" value="PRK08591.1"/>
    <property type="match status" value="1"/>
</dbReference>
<keyword evidence="13 16" id="KW-0092">Biotin</keyword>
<evidence type="ECO:0000313" key="20">
    <source>
        <dbReference type="Proteomes" id="UP001305702"/>
    </source>
</evidence>
<evidence type="ECO:0000256" key="13">
    <source>
        <dbReference type="ARBA" id="ARBA00023267"/>
    </source>
</evidence>
<evidence type="ECO:0000256" key="15">
    <source>
        <dbReference type="PROSITE-ProRule" id="PRU00409"/>
    </source>
</evidence>
<dbReference type="PROSITE" id="PS50975">
    <property type="entry name" value="ATP_GRASP"/>
    <property type="match status" value="1"/>
</dbReference>
<dbReference type="Pfam" id="PF02786">
    <property type="entry name" value="CPSase_L_D2"/>
    <property type="match status" value="1"/>
</dbReference>
<evidence type="ECO:0000256" key="7">
    <source>
        <dbReference type="ARBA" id="ARBA00022723"/>
    </source>
</evidence>
<dbReference type="InterPro" id="IPR011764">
    <property type="entry name" value="Biotin_carboxylation_dom"/>
</dbReference>
<comment type="catalytic activity">
    <reaction evidence="14 16">
        <text>N(6)-biotinyl-L-lysyl-[protein] + hydrogencarbonate + ATP = N(6)-carboxybiotinyl-L-lysyl-[protein] + ADP + phosphate + H(+)</text>
        <dbReference type="Rhea" id="RHEA:13501"/>
        <dbReference type="Rhea" id="RHEA-COMP:10505"/>
        <dbReference type="Rhea" id="RHEA-COMP:10506"/>
        <dbReference type="ChEBI" id="CHEBI:15378"/>
        <dbReference type="ChEBI" id="CHEBI:17544"/>
        <dbReference type="ChEBI" id="CHEBI:30616"/>
        <dbReference type="ChEBI" id="CHEBI:43474"/>
        <dbReference type="ChEBI" id="CHEBI:83144"/>
        <dbReference type="ChEBI" id="CHEBI:83145"/>
        <dbReference type="ChEBI" id="CHEBI:456216"/>
        <dbReference type="EC" id="6.3.4.14"/>
    </reaction>
</comment>
<dbReference type="PROSITE" id="PS00867">
    <property type="entry name" value="CPSASE_2"/>
    <property type="match status" value="1"/>
</dbReference>
<dbReference type="InterPro" id="IPR005482">
    <property type="entry name" value="Biotin_COase_C"/>
</dbReference>
<dbReference type="GO" id="GO:0006633">
    <property type="term" value="P:fatty acid biosynthetic process"/>
    <property type="evidence" value="ECO:0007669"/>
    <property type="project" value="UniProtKB-KW"/>
</dbReference>
<keyword evidence="8 15" id="KW-0547">Nucleotide-binding</keyword>
<dbReference type="InterPro" id="IPR011054">
    <property type="entry name" value="Rudment_hybrid_motif"/>
</dbReference>
<keyword evidence="11" id="KW-0460">Magnesium</keyword>
<evidence type="ECO:0000259" key="18">
    <source>
        <dbReference type="PROSITE" id="PS50979"/>
    </source>
</evidence>
<keyword evidence="16" id="KW-0443">Lipid metabolism</keyword>
<keyword evidence="10 15" id="KW-0067">ATP-binding</keyword>
<keyword evidence="7" id="KW-0479">Metal-binding</keyword>
<feature type="domain" description="ATP-grasp" evidence="17">
    <location>
        <begin position="121"/>
        <end position="318"/>
    </location>
</feature>
<dbReference type="GO" id="GO:0004075">
    <property type="term" value="F:biotin carboxylase activity"/>
    <property type="evidence" value="ECO:0007669"/>
    <property type="project" value="UniProtKB-EC"/>
</dbReference>
<dbReference type="SMART" id="SM00878">
    <property type="entry name" value="Biotin_carb_C"/>
    <property type="match status" value="1"/>
</dbReference>
<organism evidence="19 20">
    <name type="scientific">Paenibacillus aurantius</name>
    <dbReference type="NCBI Taxonomy" id="2918900"/>
    <lineage>
        <taxon>Bacteria</taxon>
        <taxon>Bacillati</taxon>
        <taxon>Bacillota</taxon>
        <taxon>Bacilli</taxon>
        <taxon>Bacillales</taxon>
        <taxon>Paenibacillaceae</taxon>
        <taxon>Paenibacillus</taxon>
    </lineage>
</organism>